<accession>A0AAJ0MJJ8</accession>
<protein>
    <submittedName>
        <fullName evidence="2">Heterokaryon incompatibility protein-domain-containing protein</fullName>
    </submittedName>
</protein>
<dbReference type="Proteomes" id="UP001275084">
    <property type="component" value="Unassembled WGS sequence"/>
</dbReference>
<dbReference type="EMBL" id="JAUIQD010000001">
    <property type="protein sequence ID" value="KAK3362568.1"/>
    <property type="molecule type" value="Genomic_DNA"/>
</dbReference>
<feature type="domain" description="Heterokaryon incompatibility" evidence="1">
    <location>
        <begin position="180"/>
        <end position="330"/>
    </location>
</feature>
<dbReference type="PANTHER" id="PTHR33112">
    <property type="entry name" value="DOMAIN PROTEIN, PUTATIVE-RELATED"/>
    <property type="match status" value="1"/>
</dbReference>
<dbReference type="Pfam" id="PF06985">
    <property type="entry name" value="HET"/>
    <property type="match status" value="1"/>
</dbReference>
<comment type="caution">
    <text evidence="2">The sequence shown here is derived from an EMBL/GenBank/DDBJ whole genome shotgun (WGS) entry which is preliminary data.</text>
</comment>
<name>A0AAJ0MJJ8_9PEZI</name>
<sequence length="641" mass="70531">MTRNALVDGALAGCRLCRAILPGLRWGSGGMVHMELEPSRDKYLKDVLDGVAEDDMNAELNLRMAYVAREGGEWCDVTKVLVWKEDEDGFPPQVVLEMEVAAEGGDHAAKYISGRRANPAVSSEESFAKARTWMEECTATHASCPKLGNASLPTRVLDVEPLDRHENPRVYITRGESARYIALSYCWGGPQPLTSTTATIGSNVRGIPLKSLPQTLKDAITVTRKMGCKYLWIDALCILQDSDDDKSREIGQMARIYRDSYCTISAASAKAVSDGFLRDRPYLGVKGDWFTVPYCCPNSDSLVGAIHLRSEARYDAMKEPINQRAWTLQEHLLPPRLLIYDSYRLRWECQGKQASDGGAPNLLRTLDFGRIPASLREKALAARSARGDEQQPLPSSDETSLFRCWARTLENYARRQLSVAADKLPAVSAFAEDYADITGDTYLAGLWQRHLGSSLMWTCQVHDGFGRDGEKSSRSAAFRAPSWSWASVDNRKIFVEQVPYLGDVELVRCNAEPLSPLVPFGAVACGASVTLRGLCRDVVVRSGRRVGYVDLWDLAGGRADKLGQCAPDSPDELPREQSGEEVVRCLAVAPAAINDGSKGVRGLVLRAVGTDCFSRVGTFSVLDHRLKTWLSSAGRETVVII</sequence>
<keyword evidence="3" id="KW-1185">Reference proteome</keyword>
<reference evidence="2" key="1">
    <citation type="journal article" date="2023" name="Mol. Phylogenet. Evol.">
        <title>Genome-scale phylogeny and comparative genomics of the fungal order Sordariales.</title>
        <authorList>
            <person name="Hensen N."/>
            <person name="Bonometti L."/>
            <person name="Westerberg I."/>
            <person name="Brannstrom I.O."/>
            <person name="Guillou S."/>
            <person name="Cros-Aarteil S."/>
            <person name="Calhoun S."/>
            <person name="Haridas S."/>
            <person name="Kuo A."/>
            <person name="Mondo S."/>
            <person name="Pangilinan J."/>
            <person name="Riley R."/>
            <person name="LaButti K."/>
            <person name="Andreopoulos B."/>
            <person name="Lipzen A."/>
            <person name="Chen C."/>
            <person name="Yan M."/>
            <person name="Daum C."/>
            <person name="Ng V."/>
            <person name="Clum A."/>
            <person name="Steindorff A."/>
            <person name="Ohm R.A."/>
            <person name="Martin F."/>
            <person name="Silar P."/>
            <person name="Natvig D.O."/>
            <person name="Lalanne C."/>
            <person name="Gautier V."/>
            <person name="Ament-Velasquez S.L."/>
            <person name="Kruys A."/>
            <person name="Hutchinson M.I."/>
            <person name="Powell A.J."/>
            <person name="Barry K."/>
            <person name="Miller A.N."/>
            <person name="Grigoriev I.V."/>
            <person name="Debuchy R."/>
            <person name="Gladieux P."/>
            <person name="Hiltunen Thoren M."/>
            <person name="Johannesson H."/>
        </authorList>
    </citation>
    <scope>NUCLEOTIDE SEQUENCE</scope>
    <source>
        <strain evidence="2">CBS 955.72</strain>
    </source>
</reference>
<dbReference type="InterPro" id="IPR010730">
    <property type="entry name" value="HET"/>
</dbReference>
<dbReference type="AlphaFoldDB" id="A0AAJ0MJJ8"/>
<evidence type="ECO:0000313" key="2">
    <source>
        <dbReference type="EMBL" id="KAK3362568.1"/>
    </source>
</evidence>
<evidence type="ECO:0000259" key="1">
    <source>
        <dbReference type="Pfam" id="PF06985"/>
    </source>
</evidence>
<gene>
    <name evidence="2" type="ORF">B0T25DRAFT_561636</name>
</gene>
<evidence type="ECO:0000313" key="3">
    <source>
        <dbReference type="Proteomes" id="UP001275084"/>
    </source>
</evidence>
<reference evidence="2" key="2">
    <citation type="submission" date="2023-06" db="EMBL/GenBank/DDBJ databases">
        <authorList>
            <consortium name="Lawrence Berkeley National Laboratory"/>
            <person name="Haridas S."/>
            <person name="Hensen N."/>
            <person name="Bonometti L."/>
            <person name="Westerberg I."/>
            <person name="Brannstrom I.O."/>
            <person name="Guillou S."/>
            <person name="Cros-Aarteil S."/>
            <person name="Calhoun S."/>
            <person name="Kuo A."/>
            <person name="Mondo S."/>
            <person name="Pangilinan J."/>
            <person name="Riley R."/>
            <person name="Labutti K."/>
            <person name="Andreopoulos B."/>
            <person name="Lipzen A."/>
            <person name="Chen C."/>
            <person name="Yanf M."/>
            <person name="Daum C."/>
            <person name="Ng V."/>
            <person name="Clum A."/>
            <person name="Steindorff A."/>
            <person name="Ohm R."/>
            <person name="Martin F."/>
            <person name="Silar P."/>
            <person name="Natvig D."/>
            <person name="Lalanne C."/>
            <person name="Gautier V."/>
            <person name="Ament-Velasquez S.L."/>
            <person name="Kruys A."/>
            <person name="Hutchinson M.I."/>
            <person name="Powell A.J."/>
            <person name="Barry K."/>
            <person name="Miller A.N."/>
            <person name="Grigoriev I.V."/>
            <person name="Debuchy R."/>
            <person name="Gladieux P."/>
            <person name="Thoren M.H."/>
            <person name="Johannesson H."/>
        </authorList>
    </citation>
    <scope>NUCLEOTIDE SEQUENCE</scope>
    <source>
        <strain evidence="2">CBS 955.72</strain>
    </source>
</reference>
<dbReference type="PANTHER" id="PTHR33112:SF16">
    <property type="entry name" value="HETEROKARYON INCOMPATIBILITY DOMAIN-CONTAINING PROTEIN"/>
    <property type="match status" value="1"/>
</dbReference>
<organism evidence="2 3">
    <name type="scientific">Lasiosphaeria hispida</name>
    <dbReference type="NCBI Taxonomy" id="260671"/>
    <lineage>
        <taxon>Eukaryota</taxon>
        <taxon>Fungi</taxon>
        <taxon>Dikarya</taxon>
        <taxon>Ascomycota</taxon>
        <taxon>Pezizomycotina</taxon>
        <taxon>Sordariomycetes</taxon>
        <taxon>Sordariomycetidae</taxon>
        <taxon>Sordariales</taxon>
        <taxon>Lasiosphaeriaceae</taxon>
        <taxon>Lasiosphaeria</taxon>
    </lineage>
</organism>
<proteinExistence type="predicted"/>